<evidence type="ECO:0000313" key="4">
    <source>
        <dbReference type="Proteomes" id="UP001301958"/>
    </source>
</evidence>
<protein>
    <submittedName>
        <fullName evidence="3">Kinase-like domain-containing protein</fullName>
    </submittedName>
</protein>
<dbReference type="EMBL" id="MU865450">
    <property type="protein sequence ID" value="KAK4222876.1"/>
    <property type="molecule type" value="Genomic_DNA"/>
</dbReference>
<evidence type="ECO:0000259" key="2">
    <source>
        <dbReference type="PROSITE" id="PS50011"/>
    </source>
</evidence>
<comment type="caution">
    <text evidence="3">The sequence shown here is derived from an EMBL/GenBank/DDBJ whole genome shotgun (WGS) entry which is preliminary data.</text>
</comment>
<keyword evidence="3" id="KW-0418">Kinase</keyword>
<dbReference type="Gene3D" id="1.10.510.10">
    <property type="entry name" value="Transferase(Phosphotransferase) domain 1"/>
    <property type="match status" value="1"/>
</dbReference>
<dbReference type="Pfam" id="PF00069">
    <property type="entry name" value="Pkinase"/>
    <property type="match status" value="1"/>
</dbReference>
<proteinExistence type="predicted"/>
<dbReference type="SMART" id="SM00220">
    <property type="entry name" value="S_TKc"/>
    <property type="match status" value="1"/>
</dbReference>
<dbReference type="InterPro" id="IPR000719">
    <property type="entry name" value="Prot_kinase_dom"/>
</dbReference>
<feature type="domain" description="Protein kinase" evidence="2">
    <location>
        <begin position="209"/>
        <end position="584"/>
    </location>
</feature>
<dbReference type="PROSITE" id="PS50011">
    <property type="entry name" value="PROTEIN_KINASE_DOM"/>
    <property type="match status" value="1"/>
</dbReference>
<reference evidence="3" key="2">
    <citation type="submission" date="2023-05" db="EMBL/GenBank/DDBJ databases">
        <authorList>
            <consortium name="Lawrence Berkeley National Laboratory"/>
            <person name="Steindorff A."/>
            <person name="Hensen N."/>
            <person name="Bonometti L."/>
            <person name="Westerberg I."/>
            <person name="Brannstrom I.O."/>
            <person name="Guillou S."/>
            <person name="Cros-Aarteil S."/>
            <person name="Calhoun S."/>
            <person name="Haridas S."/>
            <person name="Kuo A."/>
            <person name="Mondo S."/>
            <person name="Pangilinan J."/>
            <person name="Riley R."/>
            <person name="Labutti K."/>
            <person name="Andreopoulos B."/>
            <person name="Lipzen A."/>
            <person name="Chen C."/>
            <person name="Yanf M."/>
            <person name="Daum C."/>
            <person name="Ng V."/>
            <person name="Clum A."/>
            <person name="Ohm R."/>
            <person name="Martin F."/>
            <person name="Silar P."/>
            <person name="Natvig D."/>
            <person name="Lalanne C."/>
            <person name="Gautier V."/>
            <person name="Ament-Velasquez S.L."/>
            <person name="Kruys A."/>
            <person name="Hutchinson M.I."/>
            <person name="Powell A.J."/>
            <person name="Barry K."/>
            <person name="Miller A.N."/>
            <person name="Grigoriev I.V."/>
            <person name="Debuchy R."/>
            <person name="Gladieux P."/>
            <person name="Thoren M.H."/>
            <person name="Johannesson H."/>
        </authorList>
    </citation>
    <scope>NUCLEOTIDE SEQUENCE</scope>
    <source>
        <strain evidence="3">CBS 990.96</strain>
    </source>
</reference>
<gene>
    <name evidence="3" type="ORF">QBC38DRAFT_459942</name>
</gene>
<organism evidence="3 4">
    <name type="scientific">Podospora fimiseda</name>
    <dbReference type="NCBI Taxonomy" id="252190"/>
    <lineage>
        <taxon>Eukaryota</taxon>
        <taxon>Fungi</taxon>
        <taxon>Dikarya</taxon>
        <taxon>Ascomycota</taxon>
        <taxon>Pezizomycotina</taxon>
        <taxon>Sordariomycetes</taxon>
        <taxon>Sordariomycetidae</taxon>
        <taxon>Sordariales</taxon>
        <taxon>Podosporaceae</taxon>
        <taxon>Podospora</taxon>
    </lineage>
</organism>
<evidence type="ECO:0000256" key="1">
    <source>
        <dbReference type="SAM" id="MobiDB-lite"/>
    </source>
</evidence>
<name>A0AAN7BEJ5_9PEZI</name>
<dbReference type="GO" id="GO:0005524">
    <property type="term" value="F:ATP binding"/>
    <property type="evidence" value="ECO:0007669"/>
    <property type="project" value="InterPro"/>
</dbReference>
<reference evidence="3" key="1">
    <citation type="journal article" date="2023" name="Mol. Phylogenet. Evol.">
        <title>Genome-scale phylogeny and comparative genomics of the fungal order Sordariales.</title>
        <authorList>
            <person name="Hensen N."/>
            <person name="Bonometti L."/>
            <person name="Westerberg I."/>
            <person name="Brannstrom I.O."/>
            <person name="Guillou S."/>
            <person name="Cros-Aarteil S."/>
            <person name="Calhoun S."/>
            <person name="Haridas S."/>
            <person name="Kuo A."/>
            <person name="Mondo S."/>
            <person name="Pangilinan J."/>
            <person name="Riley R."/>
            <person name="LaButti K."/>
            <person name="Andreopoulos B."/>
            <person name="Lipzen A."/>
            <person name="Chen C."/>
            <person name="Yan M."/>
            <person name="Daum C."/>
            <person name="Ng V."/>
            <person name="Clum A."/>
            <person name="Steindorff A."/>
            <person name="Ohm R.A."/>
            <person name="Martin F."/>
            <person name="Silar P."/>
            <person name="Natvig D.O."/>
            <person name="Lalanne C."/>
            <person name="Gautier V."/>
            <person name="Ament-Velasquez S.L."/>
            <person name="Kruys A."/>
            <person name="Hutchinson M.I."/>
            <person name="Powell A.J."/>
            <person name="Barry K."/>
            <person name="Miller A.N."/>
            <person name="Grigoriev I.V."/>
            <person name="Debuchy R."/>
            <person name="Gladieux P."/>
            <person name="Hiltunen Thoren M."/>
            <person name="Johannesson H."/>
        </authorList>
    </citation>
    <scope>NUCLEOTIDE SEQUENCE</scope>
    <source>
        <strain evidence="3">CBS 990.96</strain>
    </source>
</reference>
<dbReference type="PANTHER" id="PTHR24359:SF1">
    <property type="entry name" value="INHIBITOR OF NUCLEAR FACTOR KAPPA-B KINASE EPSILON SUBUNIT HOMOLOG 1-RELATED"/>
    <property type="match status" value="1"/>
</dbReference>
<dbReference type="AlphaFoldDB" id="A0AAN7BEJ5"/>
<dbReference type="GO" id="GO:0004674">
    <property type="term" value="F:protein serine/threonine kinase activity"/>
    <property type="evidence" value="ECO:0007669"/>
    <property type="project" value="TreeGrafter"/>
</dbReference>
<feature type="region of interest" description="Disordered" evidence="1">
    <location>
        <begin position="33"/>
        <end position="83"/>
    </location>
</feature>
<keyword evidence="4" id="KW-1185">Reference proteome</keyword>
<keyword evidence="3" id="KW-0808">Transferase</keyword>
<dbReference type="Proteomes" id="UP001301958">
    <property type="component" value="Unassembled WGS sequence"/>
</dbReference>
<accession>A0AAN7BEJ5</accession>
<dbReference type="SUPFAM" id="SSF56112">
    <property type="entry name" value="Protein kinase-like (PK-like)"/>
    <property type="match status" value="1"/>
</dbReference>
<feature type="compositionally biased region" description="Polar residues" evidence="1">
    <location>
        <begin position="37"/>
        <end position="52"/>
    </location>
</feature>
<dbReference type="PANTHER" id="PTHR24359">
    <property type="entry name" value="SERINE/THREONINE-PROTEIN KINASE SBK1"/>
    <property type="match status" value="1"/>
</dbReference>
<sequence>MYDQFGHATWIVVVPVAEPIALPPAARHPKVEELSARLSTSSPGKNGSSQKFLSVDSIFPGPSQDTTSVQKEDSDSDIEPFDNGHNIIYDRSESLQAAEQAALRSLQNQDRGTSTEAKPSTQIQDPMLEIDSDFVFDIQPPNLRSRLLTARVENEQGQPFIPPSVIPELVTASTIKEELLAVKSYPKLAGISDLDGFSRRVEESTRKLFAVLALIGRVADIGIFVSAGVENHSLPLRIEDLKCLNFGSKDVDNLEPEDGFCLGRSLKHWHMPTFEDFFSTQWQVITLCLPRISSTTEINPIYHYELGDGDILPFLPDSSGHLKEPIQGGFAAVNRVLIHPDNNQPRGPKHCVVKRIARWKRKAFEPEATNLRVINQLGNNDRCDLRDFWKFKQELNHDRWMLEQALGLAKAVAQLHAYSLWHGDIKPQNILHFTDHEGSASKDKAGRLVLADFGLGRRHTTDRRPGRLAGTMTYRAPDAQKSGASEIWSLGCVFLEFAVWFLEGFQMGDEFAAARTQSITLSRRSMRTRAGTERAIWIKRLKENRHCPDLLLPFIEIVEHDMLVTDPANRIDAQSLSKKLEAILATLLDEPQKVDQEAQKTRIIQTDGHVRGLVSLKKFQIIHCQPGMSPFRRILDRSRSWVEKALDAKVDWWPLPAITPQLQETQVLLTWE</sequence>
<dbReference type="InterPro" id="IPR011009">
    <property type="entry name" value="Kinase-like_dom_sf"/>
</dbReference>
<evidence type="ECO:0000313" key="3">
    <source>
        <dbReference type="EMBL" id="KAK4222876.1"/>
    </source>
</evidence>